<accession>A0ABM1R6S1</accession>
<sequence length="112" mass="12714">MYRDQPSYTGKTWSASISRMNQVDAFDEYLRLSETMAILCLENFVKGIISLFGDEYLRRPTPEDLQRLLDIGELRGFPGMIGSIDVCIGSGRIARLHGKVNIHEALESRQSF</sequence>
<evidence type="ECO:0000313" key="1">
    <source>
        <dbReference type="Proteomes" id="UP000694864"/>
    </source>
</evidence>
<dbReference type="GeneID" id="109130016"/>
<proteinExistence type="predicted"/>
<dbReference type="Pfam" id="PF04827">
    <property type="entry name" value="Plant_tran"/>
    <property type="match status" value="1"/>
</dbReference>
<dbReference type="RefSeq" id="XP_019094708.1">
    <property type="nucleotide sequence ID" value="XM_019239163.1"/>
</dbReference>
<reference evidence="1" key="1">
    <citation type="journal article" date="1997" name="Nucleic Acids Res.">
        <title>tRNAscan-SE: a program for improved detection of transfer RNA genes in genomic sequence.</title>
        <authorList>
            <person name="Lowe T.M."/>
            <person name="Eddy S.R."/>
        </authorList>
    </citation>
    <scope>NUCLEOTIDE SEQUENCE [LARGE SCALE GENOMIC DNA]</scope>
    <source>
        <strain evidence="1">r\DH55</strain>
    </source>
</reference>
<name>A0ABM1R6S1_CAMSA</name>
<dbReference type="Proteomes" id="UP000694864">
    <property type="component" value="Chromosome 17"/>
</dbReference>
<dbReference type="RefSeq" id="XP_019094709.1">
    <property type="nucleotide sequence ID" value="XM_019239164.1"/>
</dbReference>
<organism evidence="1 3">
    <name type="scientific">Camelina sativa</name>
    <name type="common">False flax</name>
    <name type="synonym">Myagrum sativum</name>
    <dbReference type="NCBI Taxonomy" id="90675"/>
    <lineage>
        <taxon>Eukaryota</taxon>
        <taxon>Viridiplantae</taxon>
        <taxon>Streptophyta</taxon>
        <taxon>Embryophyta</taxon>
        <taxon>Tracheophyta</taxon>
        <taxon>Spermatophyta</taxon>
        <taxon>Magnoliopsida</taxon>
        <taxon>eudicotyledons</taxon>
        <taxon>Gunneridae</taxon>
        <taxon>Pentapetalae</taxon>
        <taxon>rosids</taxon>
        <taxon>malvids</taxon>
        <taxon>Brassicales</taxon>
        <taxon>Brassicaceae</taxon>
        <taxon>Camelineae</taxon>
        <taxon>Camelina</taxon>
    </lineage>
</organism>
<reference evidence="2 3" key="3">
    <citation type="submission" date="2025-05" db="UniProtKB">
        <authorList>
            <consortium name="RefSeq"/>
        </authorList>
    </citation>
    <scope>IDENTIFICATION</scope>
    <source>
        <tissue evidence="2 3">Leaf</tissue>
    </source>
</reference>
<keyword evidence="1" id="KW-1185">Reference proteome</keyword>
<gene>
    <name evidence="2 3" type="primary">LOC109130016</name>
</gene>
<evidence type="ECO:0000313" key="3">
    <source>
        <dbReference type="RefSeq" id="XP_019094709.1"/>
    </source>
</evidence>
<evidence type="ECO:0000313" key="2">
    <source>
        <dbReference type="RefSeq" id="XP_019094708.1"/>
    </source>
</evidence>
<dbReference type="PANTHER" id="PTHR47150:SF5">
    <property type="entry name" value="OS07G0546750 PROTEIN"/>
    <property type="match status" value="1"/>
</dbReference>
<reference evidence="1" key="2">
    <citation type="journal article" date="2014" name="Nat. Commun.">
        <title>The emerging biofuel crop Camelina sativa retains a highly undifferentiated hexaploid genome structure.</title>
        <authorList>
            <person name="Kagale S."/>
            <person name="Koh C."/>
            <person name="Nixon J."/>
            <person name="Bollina V."/>
            <person name="Clarke W.E."/>
            <person name="Tuteja R."/>
            <person name="Spillane C."/>
            <person name="Robinson S.J."/>
            <person name="Links M.G."/>
            <person name="Clarke C."/>
            <person name="Higgins E.E."/>
            <person name="Huebert T."/>
            <person name="Sharpe A.G."/>
            <person name="Parkin I.A."/>
        </authorList>
    </citation>
    <scope>NUCLEOTIDE SEQUENCE [LARGE SCALE GENOMIC DNA]</scope>
    <source>
        <strain evidence="1">r\DH55</strain>
    </source>
</reference>
<dbReference type="InterPro" id="IPR006912">
    <property type="entry name" value="Harbinger_derived_prot"/>
</dbReference>
<dbReference type="PANTHER" id="PTHR47150">
    <property type="entry name" value="OS12G0169200 PROTEIN"/>
    <property type="match status" value="1"/>
</dbReference>
<protein>
    <submittedName>
        <fullName evidence="2 3">Uncharacterized protein LOC109130016</fullName>
    </submittedName>
</protein>